<dbReference type="AlphaFoldDB" id="A0AAD7A7F4"/>
<comment type="caution">
    <text evidence="2">The sequence shown here is derived from an EMBL/GenBank/DDBJ whole genome shotgun (WGS) entry which is preliminary data.</text>
</comment>
<protein>
    <submittedName>
        <fullName evidence="2">Uncharacterized protein</fullName>
    </submittedName>
</protein>
<organism evidence="2 3">
    <name type="scientific">Mycena albidolilacea</name>
    <dbReference type="NCBI Taxonomy" id="1033008"/>
    <lineage>
        <taxon>Eukaryota</taxon>
        <taxon>Fungi</taxon>
        <taxon>Dikarya</taxon>
        <taxon>Basidiomycota</taxon>
        <taxon>Agaricomycotina</taxon>
        <taxon>Agaricomycetes</taxon>
        <taxon>Agaricomycetidae</taxon>
        <taxon>Agaricales</taxon>
        <taxon>Marasmiineae</taxon>
        <taxon>Mycenaceae</taxon>
        <taxon>Mycena</taxon>
    </lineage>
</organism>
<accession>A0AAD7A7F4</accession>
<dbReference type="EMBL" id="JARIHO010000013">
    <property type="protein sequence ID" value="KAJ7351271.1"/>
    <property type="molecule type" value="Genomic_DNA"/>
</dbReference>
<name>A0AAD7A7F4_9AGAR</name>
<proteinExistence type="predicted"/>
<reference evidence="2" key="1">
    <citation type="submission" date="2023-03" db="EMBL/GenBank/DDBJ databases">
        <title>Massive genome expansion in bonnet fungi (Mycena s.s.) driven by repeated elements and novel gene families across ecological guilds.</title>
        <authorList>
            <consortium name="Lawrence Berkeley National Laboratory"/>
            <person name="Harder C.B."/>
            <person name="Miyauchi S."/>
            <person name="Viragh M."/>
            <person name="Kuo A."/>
            <person name="Thoen E."/>
            <person name="Andreopoulos B."/>
            <person name="Lu D."/>
            <person name="Skrede I."/>
            <person name="Drula E."/>
            <person name="Henrissat B."/>
            <person name="Morin E."/>
            <person name="Kohler A."/>
            <person name="Barry K."/>
            <person name="LaButti K."/>
            <person name="Morin E."/>
            <person name="Salamov A."/>
            <person name="Lipzen A."/>
            <person name="Mereny Z."/>
            <person name="Hegedus B."/>
            <person name="Baldrian P."/>
            <person name="Stursova M."/>
            <person name="Weitz H."/>
            <person name="Taylor A."/>
            <person name="Grigoriev I.V."/>
            <person name="Nagy L.G."/>
            <person name="Martin F."/>
            <person name="Kauserud H."/>
        </authorList>
    </citation>
    <scope>NUCLEOTIDE SEQUENCE</scope>
    <source>
        <strain evidence="2">CBHHK002</strain>
    </source>
</reference>
<keyword evidence="3" id="KW-1185">Reference proteome</keyword>
<feature type="region of interest" description="Disordered" evidence="1">
    <location>
        <begin position="252"/>
        <end position="273"/>
    </location>
</feature>
<evidence type="ECO:0000313" key="3">
    <source>
        <dbReference type="Proteomes" id="UP001218218"/>
    </source>
</evidence>
<gene>
    <name evidence="2" type="ORF">DFH08DRAFT_957599</name>
</gene>
<evidence type="ECO:0000313" key="2">
    <source>
        <dbReference type="EMBL" id="KAJ7351271.1"/>
    </source>
</evidence>
<evidence type="ECO:0000256" key="1">
    <source>
        <dbReference type="SAM" id="MobiDB-lite"/>
    </source>
</evidence>
<dbReference type="Proteomes" id="UP001218218">
    <property type="component" value="Unassembled WGS sequence"/>
</dbReference>
<sequence length="273" mass="31158">MDFVFNRRICRAVEEQEISLVLLQQLSIDVQTSDGSVWRRDDAIALQDLVQVTKVVVRTDVSYLQSGGTDGAQGEISARNCSSMHGIQNDEKPRIWRGRVAHRPILWRVLRRVQPGVQMHSPRITQFNGNEKMKAAFADISASTAWCRDRFDGLWQETAMLGDELGSICDGLQTVQRQLRDIKEAATTRNEEIYLEMDTLGRRMHEIEDSSSRDSQDVFDSGGANVDVLRKEIFHELGMVQDELRSIQRQLKETRESAPRTQENHLGMDMLGR</sequence>